<sequence>MTTTFDRAAARGSAELLREKRLELSALTIPSGRGWAPLGSQVTECLVKQPTTIGEVIAMLVTMQRILDELPPSPANNRVSAFNELYLKITRRVDSALVDGVNSPEFLERLDVEFARRYFAAIDLWNNDNEDTPDVWEVLFKRAGDVEMTRLTAAMLGVNAHINHDLALALIATWVDLGAPTDDIIHPDYLLVNEIFYQEIPPLRRGFSDRWQLELDEFVGPLDDWSQRMLVTMTRARAWDQARRLWLLRHDSDDFEQARRTMDRAASLLAEWAIAGDRILSEAGDVIDGGRDLLRRLFRRDDDRGPAAHIGPGAAD</sequence>
<dbReference type="RefSeq" id="WP_097323105.1">
    <property type="nucleotide sequence ID" value="NZ_OBDY01000013.1"/>
</dbReference>
<reference evidence="2" key="1">
    <citation type="submission" date="2017-09" db="EMBL/GenBank/DDBJ databases">
        <authorList>
            <person name="Varghese N."/>
            <person name="Submissions S."/>
        </authorList>
    </citation>
    <scope>NUCLEOTIDE SEQUENCE [LARGE SCALE GENOMIC DNA]</scope>
    <source>
        <strain evidence="2">CGMCC 4.6857</strain>
    </source>
</reference>
<name>A0A285J041_9ACTN</name>
<dbReference type="Proteomes" id="UP000219612">
    <property type="component" value="Unassembled WGS sequence"/>
</dbReference>
<dbReference type="Pfam" id="PF19458">
    <property type="entry name" value="DUF5995"/>
    <property type="match status" value="1"/>
</dbReference>
<evidence type="ECO:0000313" key="1">
    <source>
        <dbReference type="EMBL" id="SNY53267.1"/>
    </source>
</evidence>
<accession>A0A285J041</accession>
<gene>
    <name evidence="1" type="ORF">SAMN05421748_113226</name>
</gene>
<dbReference type="AlphaFoldDB" id="A0A285J041"/>
<keyword evidence="2" id="KW-1185">Reference proteome</keyword>
<proteinExistence type="predicted"/>
<dbReference type="InterPro" id="IPR046037">
    <property type="entry name" value="DUF5995"/>
</dbReference>
<dbReference type="EMBL" id="OBDY01000013">
    <property type="protein sequence ID" value="SNY53267.1"/>
    <property type="molecule type" value="Genomic_DNA"/>
</dbReference>
<organism evidence="1 2">
    <name type="scientific">Paractinoplanes atraurantiacus</name>
    <dbReference type="NCBI Taxonomy" id="1036182"/>
    <lineage>
        <taxon>Bacteria</taxon>
        <taxon>Bacillati</taxon>
        <taxon>Actinomycetota</taxon>
        <taxon>Actinomycetes</taxon>
        <taxon>Micromonosporales</taxon>
        <taxon>Micromonosporaceae</taxon>
        <taxon>Paractinoplanes</taxon>
    </lineage>
</organism>
<dbReference type="OrthoDB" id="583431at2"/>
<protein>
    <submittedName>
        <fullName evidence="1">Uncharacterized protein</fullName>
    </submittedName>
</protein>
<evidence type="ECO:0000313" key="2">
    <source>
        <dbReference type="Proteomes" id="UP000219612"/>
    </source>
</evidence>